<evidence type="ECO:0000313" key="9">
    <source>
        <dbReference type="EMBL" id="VEW13607.1"/>
    </source>
</evidence>
<dbReference type="InterPro" id="IPR030830">
    <property type="entry name" value="Myo_inos_IolC"/>
</dbReference>
<dbReference type="Gene3D" id="2.20.150.10">
    <property type="entry name" value="putative 5-dehydro-2- deoxygluconokinase"/>
    <property type="match status" value="1"/>
</dbReference>
<evidence type="ECO:0000313" key="11">
    <source>
        <dbReference type="Proteomes" id="UP000594979"/>
    </source>
</evidence>
<dbReference type="CDD" id="cd01166">
    <property type="entry name" value="KdgK"/>
    <property type="match status" value="1"/>
</dbReference>
<dbReference type="InterPro" id="IPR029056">
    <property type="entry name" value="Ribokinase-like"/>
</dbReference>
<evidence type="ECO:0000313" key="8">
    <source>
        <dbReference type="EMBL" id="QPS34063.1"/>
    </source>
</evidence>
<keyword evidence="5" id="KW-0067">ATP-binding</keyword>
<proteinExistence type="inferred from homology"/>
<dbReference type="InterPro" id="IPR050306">
    <property type="entry name" value="PfkB_Carbo_kinase"/>
</dbReference>
<dbReference type="RefSeq" id="WP_082835001.1">
    <property type="nucleotide sequence ID" value="NZ_CAACXN010000015.1"/>
</dbReference>
<accession>A0A449D7N4</accession>
<dbReference type="Proteomes" id="UP000594979">
    <property type="component" value="Chromosome"/>
</dbReference>
<keyword evidence="2 9" id="KW-0808">Transferase</keyword>
<feature type="domain" description="Carbohydrate kinase PfkB" evidence="7">
    <location>
        <begin position="56"/>
        <end position="353"/>
    </location>
</feature>
<protein>
    <submittedName>
        <fullName evidence="9">5-dehydro-2-deoxygluconokinase</fullName>
        <ecNumber evidence="9">2.7.1.92</ecNumber>
    </submittedName>
</protein>
<dbReference type="PANTHER" id="PTHR43085">
    <property type="entry name" value="HEXOKINASE FAMILY MEMBER"/>
    <property type="match status" value="1"/>
</dbReference>
<feature type="region of interest" description="Disordered" evidence="6">
    <location>
        <begin position="1"/>
        <end position="55"/>
    </location>
</feature>
<dbReference type="GO" id="GO:0047590">
    <property type="term" value="F:5-dehydro-2-deoxygluconokinase activity"/>
    <property type="evidence" value="ECO:0007669"/>
    <property type="project" value="UniProtKB-EC"/>
</dbReference>
<evidence type="ECO:0000256" key="4">
    <source>
        <dbReference type="ARBA" id="ARBA00022777"/>
    </source>
</evidence>
<dbReference type="KEGG" id="bcau:I6G59_01590"/>
<dbReference type="SUPFAM" id="SSF53613">
    <property type="entry name" value="Ribokinase-like"/>
    <property type="match status" value="1"/>
</dbReference>
<dbReference type="EMBL" id="CAACXN010000015">
    <property type="protein sequence ID" value="VEW13607.1"/>
    <property type="molecule type" value="Genomic_DNA"/>
</dbReference>
<feature type="compositionally biased region" description="Low complexity" evidence="6">
    <location>
        <begin position="37"/>
        <end position="54"/>
    </location>
</feature>
<gene>
    <name evidence="9" type="primary">iolC</name>
    <name evidence="8" type="ORF">I6G59_01590</name>
    <name evidence="9" type="ORF">NCTC12391_01845</name>
</gene>
<dbReference type="EC" id="2.7.1.92" evidence="9"/>
<evidence type="ECO:0000256" key="3">
    <source>
        <dbReference type="ARBA" id="ARBA00022741"/>
    </source>
</evidence>
<dbReference type="EMBL" id="CP065682">
    <property type="protein sequence ID" value="QPS34063.1"/>
    <property type="molecule type" value="Genomic_DNA"/>
</dbReference>
<evidence type="ECO:0000256" key="1">
    <source>
        <dbReference type="ARBA" id="ARBA00010688"/>
    </source>
</evidence>
<evidence type="ECO:0000256" key="5">
    <source>
        <dbReference type="ARBA" id="ARBA00022840"/>
    </source>
</evidence>
<dbReference type="Proteomes" id="UP000386281">
    <property type="component" value="Unassembled WGS sequence"/>
</dbReference>
<feature type="compositionally biased region" description="Low complexity" evidence="6">
    <location>
        <begin position="383"/>
        <end position="396"/>
    </location>
</feature>
<dbReference type="Pfam" id="PF00294">
    <property type="entry name" value="PfkB"/>
    <property type="match status" value="1"/>
</dbReference>
<keyword evidence="4 9" id="KW-0418">Kinase</keyword>
<evidence type="ECO:0000256" key="6">
    <source>
        <dbReference type="SAM" id="MobiDB-lite"/>
    </source>
</evidence>
<organism evidence="9 10">
    <name type="scientific">Brevibacterium casei</name>
    <dbReference type="NCBI Taxonomy" id="33889"/>
    <lineage>
        <taxon>Bacteria</taxon>
        <taxon>Bacillati</taxon>
        <taxon>Actinomycetota</taxon>
        <taxon>Actinomycetes</taxon>
        <taxon>Micrococcales</taxon>
        <taxon>Brevibacteriaceae</taxon>
        <taxon>Brevibacterium</taxon>
    </lineage>
</organism>
<reference evidence="9 10" key="1">
    <citation type="submission" date="2019-02" db="EMBL/GenBank/DDBJ databases">
        <authorList>
            <consortium name="Pathogen Informatics"/>
        </authorList>
    </citation>
    <scope>NUCLEOTIDE SEQUENCE [LARGE SCALE GENOMIC DNA]</scope>
    <source>
        <strain evidence="9 10">3012STDY7078520</strain>
    </source>
</reference>
<evidence type="ECO:0000313" key="10">
    <source>
        <dbReference type="Proteomes" id="UP000386281"/>
    </source>
</evidence>
<name>A0A449D7N4_9MICO</name>
<dbReference type="AlphaFoldDB" id="A0A449D7N4"/>
<evidence type="ECO:0000259" key="7">
    <source>
        <dbReference type="Pfam" id="PF00294"/>
    </source>
</evidence>
<dbReference type="GO" id="GO:0005524">
    <property type="term" value="F:ATP binding"/>
    <property type="evidence" value="ECO:0007669"/>
    <property type="project" value="UniProtKB-KW"/>
</dbReference>
<dbReference type="NCBIfam" id="TIGR04382">
    <property type="entry name" value="myo_inos_iolC_N"/>
    <property type="match status" value="1"/>
</dbReference>
<dbReference type="Gene3D" id="3.40.1190.20">
    <property type="match status" value="1"/>
</dbReference>
<keyword evidence="3" id="KW-0547">Nucleotide-binding</keyword>
<reference evidence="8 11" key="2">
    <citation type="submission" date="2020-12" db="EMBL/GenBank/DDBJ databases">
        <title>FDA dAtabase for Regulatory Grade micrObial Sequences (FDA-ARGOS): Supporting development and validation of Infectious Disease Dx tests.</title>
        <authorList>
            <person name="Sproer C."/>
            <person name="Gronow S."/>
            <person name="Severitt S."/>
            <person name="Schroder I."/>
            <person name="Tallon L."/>
            <person name="Sadzewicz L."/>
            <person name="Zhao X."/>
            <person name="Boylan J."/>
            <person name="Ott S."/>
            <person name="Bowen H."/>
            <person name="Vavikolanu K."/>
            <person name="Mehta A."/>
            <person name="Aluvathingal J."/>
            <person name="Nadendla S."/>
            <person name="Lowell S."/>
            <person name="Myers T."/>
            <person name="Yan Y."/>
            <person name="Sichtig H."/>
        </authorList>
    </citation>
    <scope>NUCLEOTIDE SEQUENCE [LARGE SCALE GENOMIC DNA]</scope>
    <source>
        <strain evidence="8 11">FDAARGOS_902</strain>
    </source>
</reference>
<feature type="region of interest" description="Disordered" evidence="6">
    <location>
        <begin position="360"/>
        <end position="396"/>
    </location>
</feature>
<comment type="similarity">
    <text evidence="1">Belongs to the carbohydrate kinase PfkB family.</text>
</comment>
<dbReference type="InterPro" id="IPR011611">
    <property type="entry name" value="PfkB_dom"/>
</dbReference>
<dbReference type="PANTHER" id="PTHR43085:SF49">
    <property type="entry name" value="5-DEHYDRO-2-DEOXYGLUCONOKINASE"/>
    <property type="match status" value="1"/>
</dbReference>
<feature type="compositionally biased region" description="Pro residues" evidence="6">
    <location>
        <begin position="1"/>
        <end position="10"/>
    </location>
</feature>
<sequence length="396" mass="42216">MTQTPSPSPQDHPRNEQADAQPVHPRTGTAHPRIEQADAQTDRTPAPTTPRTTPFDLVSIGRIGVDIYPLQDGVGLESVETFGKYLGGSASNVAVAAARYGLNSAIVTAVGDDPFGRYLRDELTRLGVDNRFVATDTEHNTPVTFCEIFPPDEFPLYFYRDPIAPDLTLTEADLDLDAIRTARIFWATVTGLSVEPSRSTHHAAWAARGRAEHTVLDLDYRPMFWSDPATATAEVSRALDHVTVAVGNREECEIAVGETDPDRAADALLERGIELAIVKQGPKGVLAKTVDERVEVPPYPVDVVNGLGAGDGFGGALCFGLLEGWDLEYLLRFANVAGAIVATRRECSTAMPTTAEVTAVVGGPGTTQTASANDNAGADLAHTSPSTPAASTSKDR</sequence>
<evidence type="ECO:0000256" key="2">
    <source>
        <dbReference type="ARBA" id="ARBA00022679"/>
    </source>
</evidence>
<dbReference type="InterPro" id="IPR023314">
    <property type="entry name" value="Myo_inos_IolC-like_sf"/>
</dbReference>